<dbReference type="InterPro" id="IPR036318">
    <property type="entry name" value="FAD-bd_PCMH-like_sf"/>
</dbReference>
<dbReference type="InterPro" id="IPR016169">
    <property type="entry name" value="FAD-bd_PCMH_sub2"/>
</dbReference>
<dbReference type="CDD" id="cd04590">
    <property type="entry name" value="CBS_pair_CorC_HlyC_assoc"/>
    <property type="match status" value="1"/>
</dbReference>
<evidence type="ECO:0000256" key="6">
    <source>
        <dbReference type="ARBA" id="ARBA00022989"/>
    </source>
</evidence>
<name>A0A1Z2XQG0_9FIRM</name>
<dbReference type="Proteomes" id="UP000196710">
    <property type="component" value="Chromosome"/>
</dbReference>
<comment type="subcellular location">
    <subcellularLocation>
        <location evidence="1">Cell membrane</location>
        <topology evidence="1">Multi-pass membrane protein</topology>
    </subcellularLocation>
</comment>
<dbReference type="SUPFAM" id="SSF56176">
    <property type="entry name" value="FAD-binding/transporter-associated domain-like"/>
    <property type="match status" value="1"/>
</dbReference>
<evidence type="ECO:0000259" key="12">
    <source>
        <dbReference type="PROSITE" id="PS51371"/>
    </source>
</evidence>
<evidence type="ECO:0000256" key="1">
    <source>
        <dbReference type="ARBA" id="ARBA00004651"/>
    </source>
</evidence>
<protein>
    <submittedName>
        <fullName evidence="15">HlyC/CorC family transporter</fullName>
    </submittedName>
</protein>
<keyword evidence="16" id="KW-1185">Reference proteome</keyword>
<feature type="domain" description="CBS" evidence="12">
    <location>
        <begin position="225"/>
        <end position="286"/>
    </location>
</feature>
<evidence type="ECO:0000256" key="4">
    <source>
        <dbReference type="ARBA" id="ARBA00022692"/>
    </source>
</evidence>
<dbReference type="PANTHER" id="PTHR22777:SF32">
    <property type="entry name" value="UPF0053 INNER MEMBRANE PROTEIN YFJD"/>
    <property type="match status" value="1"/>
</dbReference>
<dbReference type="FunFam" id="3.10.580.10:FF:000002">
    <property type="entry name" value="Magnesium/cobalt efflux protein CorC"/>
    <property type="match status" value="1"/>
</dbReference>
<feature type="domain" description="CBS" evidence="12">
    <location>
        <begin position="291"/>
        <end position="348"/>
    </location>
</feature>
<dbReference type="PANTHER" id="PTHR22777">
    <property type="entry name" value="HEMOLYSIN-RELATED"/>
    <property type="match status" value="1"/>
</dbReference>
<dbReference type="AlphaFoldDB" id="A0A1Z2XQG0"/>
<dbReference type="Pfam" id="PF01595">
    <property type="entry name" value="CNNM"/>
    <property type="match status" value="1"/>
</dbReference>
<dbReference type="InterPro" id="IPR044751">
    <property type="entry name" value="Ion_transp-like_CBS"/>
</dbReference>
<feature type="transmembrane region" description="Helical" evidence="11">
    <location>
        <begin position="72"/>
        <end position="92"/>
    </location>
</feature>
<feature type="transmembrane region" description="Helical" evidence="11">
    <location>
        <begin position="104"/>
        <end position="128"/>
    </location>
</feature>
<dbReference type="InterPro" id="IPR046342">
    <property type="entry name" value="CBS_dom_sf"/>
</dbReference>
<evidence type="ECO:0000256" key="5">
    <source>
        <dbReference type="ARBA" id="ARBA00022737"/>
    </source>
</evidence>
<dbReference type="SMART" id="SM01091">
    <property type="entry name" value="CorC_HlyC"/>
    <property type="match status" value="1"/>
</dbReference>
<dbReference type="SUPFAM" id="SSF54631">
    <property type="entry name" value="CBS-domain pair"/>
    <property type="match status" value="1"/>
</dbReference>
<dbReference type="Pfam" id="PF03471">
    <property type="entry name" value="CorC_HlyC"/>
    <property type="match status" value="1"/>
</dbReference>
<reference evidence="14" key="1">
    <citation type="journal article" date="2017" name="Genome Announc.">
        <title>High-Quality Whole-Genome Sequences of the Oligo-Mouse-Microbiota Bacterial Community.</title>
        <authorList>
            <person name="Garzetti D."/>
            <person name="Brugiroux S."/>
            <person name="Bunk B."/>
            <person name="Pukall R."/>
            <person name="McCoy K.D."/>
            <person name="Macpherson A.J."/>
            <person name="Stecher B."/>
        </authorList>
    </citation>
    <scope>NUCLEOTIDE SEQUENCE</scope>
    <source>
        <strain evidence="14">KB18</strain>
    </source>
</reference>
<evidence type="ECO:0000256" key="9">
    <source>
        <dbReference type="PROSITE-ProRule" id="PRU00703"/>
    </source>
</evidence>
<evidence type="ECO:0000259" key="13">
    <source>
        <dbReference type="PROSITE" id="PS51846"/>
    </source>
</evidence>
<evidence type="ECO:0000256" key="8">
    <source>
        <dbReference type="ARBA" id="ARBA00023136"/>
    </source>
</evidence>
<evidence type="ECO:0000256" key="7">
    <source>
        <dbReference type="ARBA" id="ARBA00023122"/>
    </source>
</evidence>
<evidence type="ECO:0000313" key="15">
    <source>
        <dbReference type="EMBL" id="QQR29974.1"/>
    </source>
</evidence>
<dbReference type="InterPro" id="IPR005170">
    <property type="entry name" value="Transptr-assoc_dom"/>
</dbReference>
<dbReference type="Proteomes" id="UP000596035">
    <property type="component" value="Chromosome"/>
</dbReference>
<dbReference type="GO" id="GO:0050660">
    <property type="term" value="F:flavin adenine dinucleotide binding"/>
    <property type="evidence" value="ECO:0007669"/>
    <property type="project" value="InterPro"/>
</dbReference>
<keyword evidence="7 9" id="KW-0129">CBS domain</keyword>
<evidence type="ECO:0000256" key="3">
    <source>
        <dbReference type="ARBA" id="ARBA00022475"/>
    </source>
</evidence>
<evidence type="ECO:0000313" key="16">
    <source>
        <dbReference type="Proteomes" id="UP000196710"/>
    </source>
</evidence>
<dbReference type="PROSITE" id="PS51371">
    <property type="entry name" value="CBS"/>
    <property type="match status" value="2"/>
</dbReference>
<accession>A0A1Z2XQG0</accession>
<keyword evidence="8 10" id="KW-0472">Membrane</keyword>
<gene>
    <name evidence="14" type="ORF">ADH66_08505</name>
    <name evidence="15" type="ORF">I5Q82_18545</name>
</gene>
<reference evidence="16" key="2">
    <citation type="submission" date="2017-05" db="EMBL/GenBank/DDBJ databases">
        <title>Improved OligoMM genomes.</title>
        <authorList>
            <person name="Garzetti D."/>
        </authorList>
    </citation>
    <scope>NUCLEOTIDE SEQUENCE [LARGE SCALE GENOMIC DNA]</scope>
    <source>
        <strain evidence="16">KB18</strain>
    </source>
</reference>
<keyword evidence="5" id="KW-0677">Repeat</keyword>
<keyword evidence="3" id="KW-1003">Cell membrane</keyword>
<dbReference type="GO" id="GO:0005886">
    <property type="term" value="C:plasma membrane"/>
    <property type="evidence" value="ECO:0007669"/>
    <property type="project" value="UniProtKB-SubCell"/>
</dbReference>
<feature type="transmembrane region" description="Helical" evidence="11">
    <location>
        <begin position="12"/>
        <end position="33"/>
    </location>
</feature>
<dbReference type="Pfam" id="PF00571">
    <property type="entry name" value="CBS"/>
    <property type="match status" value="2"/>
</dbReference>
<evidence type="ECO:0000256" key="10">
    <source>
        <dbReference type="PROSITE-ProRule" id="PRU01193"/>
    </source>
</evidence>
<keyword evidence="6 10" id="KW-1133">Transmembrane helix</keyword>
<dbReference type="PROSITE" id="PS51846">
    <property type="entry name" value="CNNM"/>
    <property type="match status" value="1"/>
</dbReference>
<proteinExistence type="inferred from homology"/>
<evidence type="ECO:0000313" key="17">
    <source>
        <dbReference type="Proteomes" id="UP000596035"/>
    </source>
</evidence>
<dbReference type="EMBL" id="CP021422">
    <property type="protein sequence ID" value="ASB40697.1"/>
    <property type="molecule type" value="Genomic_DNA"/>
</dbReference>
<dbReference type="InterPro" id="IPR002550">
    <property type="entry name" value="CNNM"/>
</dbReference>
<sequence>MPEDPDGTAVIPIILTVIFMLLSALYAAGASAVSALSVSQVKREADSGGRRAKALLKIIEAQETVVSPLQSGLLLCGLLGLACCITALQRPIASLFPDTIGAGLRLALGSLLAALGYIVLFFLLCDLLPKKAARHWAKSFAYGHHKFIKRLSGAAMPFLAATKAIVNGILRLLRIDPHSLEDAVTEEEIMQMVGEGEEKGVIEETEKDMIANILDFNDTAAGEIMTHRTDIAAVSDDSDVTQVVALALEHGCSRVPVYHEDIDSVVGICYVKDLLPYVGVTLPKAVSVTRLMRPAYFIPETKKCSQLFTEMTERKVQIAIVVDEYGGTAGLITLEDLVESIVGNIQDEYDNETEEIHRVSETEFTVDGTASIDEISDLTETELPEGNYDTIGGLVTEMLGYIPKEGEQPQVEVAGLSIKVLEVEDRRLYRLLIIKLPPIDEDGEKEDE</sequence>
<dbReference type="InterPro" id="IPR000644">
    <property type="entry name" value="CBS_dom"/>
</dbReference>
<reference evidence="15 17" key="3">
    <citation type="submission" date="2020-11" db="EMBL/GenBank/DDBJ databases">
        <title>Closed and high quality bacterial genomes of the OMM12 community.</title>
        <authorList>
            <person name="Marbouty M."/>
            <person name="Lamy-Besnier Q."/>
            <person name="Debarbieux L."/>
            <person name="Koszul R."/>
        </authorList>
    </citation>
    <scope>NUCLEOTIDE SEQUENCE [LARGE SCALE GENOMIC DNA]</scope>
    <source>
        <strain evidence="15 17">KB18</strain>
    </source>
</reference>
<dbReference type="EMBL" id="CP065321">
    <property type="protein sequence ID" value="QQR29974.1"/>
    <property type="molecule type" value="Genomic_DNA"/>
</dbReference>
<keyword evidence="4 10" id="KW-0812">Transmembrane</keyword>
<dbReference type="Gene3D" id="3.10.580.10">
    <property type="entry name" value="CBS-domain"/>
    <property type="match status" value="1"/>
</dbReference>
<dbReference type="Gene3D" id="3.30.465.10">
    <property type="match status" value="1"/>
</dbReference>
<dbReference type="SMART" id="SM00116">
    <property type="entry name" value="CBS"/>
    <property type="match status" value="2"/>
</dbReference>
<dbReference type="RefSeq" id="WP_066533526.1">
    <property type="nucleotide sequence ID" value="NZ_CP021422.1"/>
</dbReference>
<comment type="similarity">
    <text evidence="2">Belongs to the UPF0053 family.</text>
</comment>
<dbReference type="KEGG" id="amur:ADH66_08505"/>
<evidence type="ECO:0000256" key="11">
    <source>
        <dbReference type="SAM" id="Phobius"/>
    </source>
</evidence>
<evidence type="ECO:0000256" key="2">
    <source>
        <dbReference type="ARBA" id="ARBA00006337"/>
    </source>
</evidence>
<organism evidence="15 17">
    <name type="scientific">Acutalibacter muris</name>
    <dbReference type="NCBI Taxonomy" id="1796620"/>
    <lineage>
        <taxon>Bacteria</taxon>
        <taxon>Bacillati</taxon>
        <taxon>Bacillota</taxon>
        <taxon>Clostridia</taxon>
        <taxon>Eubacteriales</taxon>
        <taxon>Acutalibacteraceae</taxon>
        <taxon>Acutalibacter</taxon>
    </lineage>
</organism>
<evidence type="ECO:0000313" key="14">
    <source>
        <dbReference type="EMBL" id="ASB40697.1"/>
    </source>
</evidence>
<feature type="domain" description="CNNM transmembrane" evidence="13">
    <location>
        <begin position="5"/>
        <end position="206"/>
    </location>
</feature>